<evidence type="ECO:0000256" key="4">
    <source>
        <dbReference type="ARBA" id="ARBA00022605"/>
    </source>
</evidence>
<comment type="pathway">
    <text evidence="1 8">Amino-acid biosynthesis; L-histidine biosynthesis; L-histidine from 5-phospho-alpha-D-ribose 1-diphosphate: step 8/9.</text>
</comment>
<dbReference type="PANTHER" id="PTHR21039">
    <property type="entry name" value="HISTIDINOL PHOSPHATASE-RELATED"/>
    <property type="match status" value="1"/>
</dbReference>
<keyword evidence="4 8" id="KW-0028">Amino-acid biosynthesis</keyword>
<evidence type="ECO:0000259" key="9">
    <source>
        <dbReference type="Pfam" id="PF02811"/>
    </source>
</evidence>
<comment type="catalytic activity">
    <reaction evidence="7 8">
        <text>L-histidinol phosphate + H2O = L-histidinol + phosphate</text>
        <dbReference type="Rhea" id="RHEA:14465"/>
        <dbReference type="ChEBI" id="CHEBI:15377"/>
        <dbReference type="ChEBI" id="CHEBI:43474"/>
        <dbReference type="ChEBI" id="CHEBI:57699"/>
        <dbReference type="ChEBI" id="CHEBI:57980"/>
        <dbReference type="EC" id="3.1.3.15"/>
    </reaction>
</comment>
<dbReference type="AlphaFoldDB" id="A0A2U1J5V4"/>
<comment type="similarity">
    <text evidence="2 8">Belongs to the PHP hydrolase family. HisK subfamily.</text>
</comment>
<dbReference type="Gene3D" id="3.20.20.140">
    <property type="entry name" value="Metal-dependent hydrolases"/>
    <property type="match status" value="1"/>
</dbReference>
<evidence type="ECO:0000256" key="5">
    <source>
        <dbReference type="ARBA" id="ARBA00022801"/>
    </source>
</evidence>
<dbReference type="Pfam" id="PF02811">
    <property type="entry name" value="PHP"/>
    <property type="match status" value="1"/>
</dbReference>
<evidence type="ECO:0000256" key="3">
    <source>
        <dbReference type="ARBA" id="ARBA00013085"/>
    </source>
</evidence>
<proteinExistence type="inferred from homology"/>
<keyword evidence="6 8" id="KW-0368">Histidine biosynthesis</keyword>
<reference evidence="10 11" key="1">
    <citation type="journal article" date="2018" name="MBio">
        <title>Comparative Genomics Reveals the Core Gene Toolbox for the Fungus-Insect Symbiosis.</title>
        <authorList>
            <person name="Wang Y."/>
            <person name="Stata M."/>
            <person name="Wang W."/>
            <person name="Stajich J.E."/>
            <person name="White M.M."/>
            <person name="Moncalvo J.M."/>
        </authorList>
    </citation>
    <scope>NUCLEOTIDE SEQUENCE [LARGE SCALE GENOMIC DNA]</scope>
    <source>
        <strain evidence="10 11">AUS-126-30</strain>
    </source>
</reference>
<dbReference type="GO" id="GO:0000105">
    <property type="term" value="P:L-histidine biosynthetic process"/>
    <property type="evidence" value="ECO:0007669"/>
    <property type="project" value="UniProtKB-UniRule"/>
</dbReference>
<organism evidence="10 11">
    <name type="scientific">Smittium angustum</name>
    <dbReference type="NCBI Taxonomy" id="133377"/>
    <lineage>
        <taxon>Eukaryota</taxon>
        <taxon>Fungi</taxon>
        <taxon>Fungi incertae sedis</taxon>
        <taxon>Zoopagomycota</taxon>
        <taxon>Kickxellomycotina</taxon>
        <taxon>Harpellomycetes</taxon>
        <taxon>Harpellales</taxon>
        <taxon>Legeriomycetaceae</taxon>
        <taxon>Smittium</taxon>
    </lineage>
</organism>
<evidence type="ECO:0000256" key="7">
    <source>
        <dbReference type="ARBA" id="ARBA00049158"/>
    </source>
</evidence>
<evidence type="ECO:0000256" key="2">
    <source>
        <dbReference type="ARBA" id="ARBA00009152"/>
    </source>
</evidence>
<accession>A0A2U1J5V4</accession>
<dbReference type="InterPro" id="IPR010140">
    <property type="entry name" value="Histidinol_P_phosphatase_HisJ"/>
</dbReference>
<feature type="domain" description="PHP" evidence="9">
    <location>
        <begin position="5"/>
        <end position="205"/>
    </location>
</feature>
<protein>
    <recommendedName>
        <fullName evidence="3 8">Histidinol-phosphatase</fullName>
        <shortName evidence="8">HolPase</shortName>
        <ecNumber evidence="3 8">3.1.3.15</ecNumber>
    </recommendedName>
</protein>
<evidence type="ECO:0000256" key="6">
    <source>
        <dbReference type="ARBA" id="ARBA00023102"/>
    </source>
</evidence>
<keyword evidence="11" id="KW-1185">Reference proteome</keyword>
<sequence length="294" mass="33899">MPFTYHCHSGEFCLHASGKLEEVIMQAISLGFKVIGLSEHAPRNRTEDLYPEEVNIEYLAESFSNYVLEARKLKTKYKDQIEILIGMETEWILGGISDNQIGFLKEFDLEFIVGSLHHVKGIPIDFSKELYTKAIEVCGGINLLYENYFQEQFDMVDKLRPDIIGHFDLIRMFGDGHPLSSKAYEIVNRTVDLAISYGALFEINSRAYKKSLPYPYPHPDVLKIIIDKGGKLTVSDDSHSPDQLALFYPLMVEYLLEMNIQTIYYLTKDQSTNKVIVKEYENFFDDRFWASNIS</sequence>
<dbReference type="InterPro" id="IPR004013">
    <property type="entry name" value="PHP_dom"/>
</dbReference>
<gene>
    <name evidence="10" type="ORF">BB558_003610</name>
</gene>
<dbReference type="EMBL" id="MBFU01000340">
    <property type="protein sequence ID" value="PWA00343.1"/>
    <property type="molecule type" value="Genomic_DNA"/>
</dbReference>
<evidence type="ECO:0000256" key="1">
    <source>
        <dbReference type="ARBA" id="ARBA00004970"/>
    </source>
</evidence>
<dbReference type="PANTHER" id="PTHR21039:SF0">
    <property type="entry name" value="HISTIDINOL-PHOSPHATASE"/>
    <property type="match status" value="1"/>
</dbReference>
<dbReference type="NCBIfam" id="TIGR01856">
    <property type="entry name" value="hisJ_fam"/>
    <property type="match status" value="1"/>
</dbReference>
<dbReference type="UniPathway" id="UPA00031">
    <property type="reaction ID" value="UER00013"/>
</dbReference>
<dbReference type="Proteomes" id="UP000245591">
    <property type="component" value="Unassembled WGS sequence"/>
</dbReference>
<comment type="caution">
    <text evidence="10">The sequence shown here is derived from an EMBL/GenBank/DDBJ whole genome shotgun (WGS) entry which is preliminary data.</text>
</comment>
<evidence type="ECO:0000313" key="11">
    <source>
        <dbReference type="Proteomes" id="UP000245591"/>
    </source>
</evidence>
<dbReference type="GO" id="GO:0005737">
    <property type="term" value="C:cytoplasm"/>
    <property type="evidence" value="ECO:0007669"/>
    <property type="project" value="TreeGrafter"/>
</dbReference>
<name>A0A2U1J5V4_SMIAN</name>
<dbReference type="SUPFAM" id="SSF89550">
    <property type="entry name" value="PHP domain-like"/>
    <property type="match status" value="1"/>
</dbReference>
<dbReference type="GO" id="GO:0004401">
    <property type="term" value="F:histidinol-phosphatase activity"/>
    <property type="evidence" value="ECO:0007669"/>
    <property type="project" value="UniProtKB-UniRule"/>
</dbReference>
<dbReference type="EC" id="3.1.3.15" evidence="3 8"/>
<evidence type="ECO:0000313" key="10">
    <source>
        <dbReference type="EMBL" id="PWA00343.1"/>
    </source>
</evidence>
<dbReference type="InterPro" id="IPR016195">
    <property type="entry name" value="Pol/histidinol_Pase-like"/>
</dbReference>
<evidence type="ECO:0000256" key="8">
    <source>
        <dbReference type="RuleBase" id="RU366003"/>
    </source>
</evidence>
<dbReference type="CDD" id="cd12110">
    <property type="entry name" value="PHP_HisPPase_Hisj_like"/>
    <property type="match status" value="1"/>
</dbReference>
<keyword evidence="5 8" id="KW-0378">Hydrolase</keyword>